<feature type="compositionally biased region" description="Polar residues" evidence="2">
    <location>
        <begin position="429"/>
        <end position="440"/>
    </location>
</feature>
<dbReference type="InterPro" id="IPR000719">
    <property type="entry name" value="Prot_kinase_dom"/>
</dbReference>
<dbReference type="PANTHER" id="PTHR11909">
    <property type="entry name" value="CASEIN KINASE-RELATED"/>
    <property type="match status" value="1"/>
</dbReference>
<feature type="region of interest" description="Disordered" evidence="2">
    <location>
        <begin position="749"/>
        <end position="803"/>
    </location>
</feature>
<dbReference type="SUPFAM" id="SSF56112">
    <property type="entry name" value="Protein kinase-like (PK-like)"/>
    <property type="match status" value="1"/>
</dbReference>
<dbReference type="InterPro" id="IPR008271">
    <property type="entry name" value="Ser/Thr_kinase_AS"/>
</dbReference>
<dbReference type="Proteomes" id="UP001281761">
    <property type="component" value="Unassembled WGS sequence"/>
</dbReference>
<feature type="region of interest" description="Disordered" evidence="2">
    <location>
        <begin position="402"/>
        <end position="491"/>
    </location>
</feature>
<feature type="domain" description="Protein kinase" evidence="3">
    <location>
        <begin position="19"/>
        <end position="282"/>
    </location>
</feature>
<keyword evidence="4" id="KW-0808">Transferase</keyword>
<dbReference type="GO" id="GO:0004674">
    <property type="term" value="F:protein serine/threonine kinase activity"/>
    <property type="evidence" value="ECO:0007669"/>
    <property type="project" value="UniProtKB-EC"/>
</dbReference>
<dbReference type="Pfam" id="PF24842">
    <property type="entry name" value="UFD1_N2"/>
    <property type="match status" value="1"/>
</dbReference>
<dbReference type="SMART" id="SM00220">
    <property type="entry name" value="S_TKc"/>
    <property type="match status" value="1"/>
</dbReference>
<feature type="compositionally biased region" description="Low complexity" evidence="2">
    <location>
        <begin position="774"/>
        <end position="790"/>
    </location>
</feature>
<reference evidence="4 5" key="1">
    <citation type="journal article" date="2022" name="bioRxiv">
        <title>Genomics of Preaxostyla Flagellates Illuminates Evolutionary Transitions and the Path Towards Mitochondrial Loss.</title>
        <authorList>
            <person name="Novak L.V.F."/>
            <person name="Treitli S.C."/>
            <person name="Pyrih J."/>
            <person name="Halakuc P."/>
            <person name="Pipaliya S.V."/>
            <person name="Vacek V."/>
            <person name="Brzon O."/>
            <person name="Soukal P."/>
            <person name="Eme L."/>
            <person name="Dacks J.B."/>
            <person name="Karnkowska A."/>
            <person name="Elias M."/>
            <person name="Hampl V."/>
        </authorList>
    </citation>
    <scope>NUCLEOTIDE SEQUENCE [LARGE SCALE GENOMIC DNA]</scope>
    <source>
        <strain evidence="4">NAU3</strain>
        <tissue evidence="4">Gut</tissue>
    </source>
</reference>
<dbReference type="InterPro" id="IPR011009">
    <property type="entry name" value="Kinase-like_dom_sf"/>
</dbReference>
<dbReference type="Gene3D" id="3.10.330.10">
    <property type="match status" value="1"/>
</dbReference>
<keyword evidence="5" id="KW-1185">Reference proteome</keyword>
<evidence type="ECO:0000256" key="2">
    <source>
        <dbReference type="SAM" id="MobiDB-lite"/>
    </source>
</evidence>
<evidence type="ECO:0000313" key="4">
    <source>
        <dbReference type="EMBL" id="KAK2949278.1"/>
    </source>
</evidence>
<dbReference type="Gene3D" id="1.10.510.10">
    <property type="entry name" value="Transferase(Phosphotransferase) domain 1"/>
    <property type="match status" value="1"/>
</dbReference>
<sequence>MDPRFIDRIPTLINNRFRLNRREILGKGSFGWVFLVRDSQTNGKYAAKVEPKSKNSLLYYEHRILQQIQGAEGFTSVIFFGEQDSFVFLIIDLLGKNVEDSMQRYGKCLPLDYVCSIGIQAITRLEHLHEKGFLHRDIKPENFVFGTGKNKDTLFLIDFGLSKRFIDPRTGKHIPFRTDKSLTGTPRYATANAHLGMELDRKDDLESLCYVLIYLYKGFLPWMGIRCREALKKYQLIGEMKIATSNEDLTHGCPIEFSTFISYTKTITFGEKPNYQYLRTLLTMMCLRNVELDQLNATADEMMKTLFPIKLDLGRGGMESTHTRQIQQNVISAIKQPAEPLNYGANRNRDGKENEKGEHGHDPKKTPFSKPENSVSQKLVLHPLQLPDFQNFAKKAFTDQDISEPANQPAGGNESNYALPKPRPKAGSQDVNMKKTQSWVLTGENKGFSDSSERRLSMNDKLLDPSANPSGRSPTPDGVNLTQTPASCSSPFHIESSNDFGGLIDDKDRDSAQQKLEEAMKGILVEPFVDPNKEKGEITGEEFVMIQPDENSTNDYFSESRQGHGGGLNDITQYHSTFTCSSLAVLGKDGSYDDSGKVFLPTDVLAKLADCMDQRTPMIFQLSNPNNNLKIHVGVVEFSAPDGSVGVPYWIMDYLGVEEFGKIRIDGAKLPSGTYVKFRPMDDRFFDITNPKAVLEYSLRSFTALTVRTTIRIKYNQTYYQLQVVELKPANGVCVVDADMQVEFVERERPPLAIPQPQNPRARKSSSPPPLAGPSPASRPGASKSPAASRSPPPAPSVVLTSLSGKKVKVNKDHLEDFLSTEKKTPQPTLTPSHSSQPSAPEVPPTCYTLSGKKTVSPDKALEFLQSDDSSAAAKVEKKPEPHILKETHILNEALLTQKQPAPQPKTAFDGLKAQVKVSPSKAPPKTVAKQSPTSSTKTLPSNTTKAKPKPFTPPPPPKASPAPDKKEEPVIMFGTVQKIPLSEEEQKKQDEAKKEMNWENTGGYSLSNKKTAKPASAPPAQPKPQVSTRPAPAPAPKQTPASGGDGDFWSQFGAGNSLKK</sequence>
<evidence type="ECO:0000259" key="3">
    <source>
        <dbReference type="PROSITE" id="PS50011"/>
    </source>
</evidence>
<dbReference type="Pfam" id="PF00069">
    <property type="entry name" value="Pkinase"/>
    <property type="match status" value="1"/>
</dbReference>
<accession>A0ABQ9XDD3</accession>
<dbReference type="CDD" id="cd14016">
    <property type="entry name" value="STKc_CK1"/>
    <property type="match status" value="1"/>
</dbReference>
<gene>
    <name evidence="4" type="ORF">BLNAU_15759</name>
</gene>
<comment type="caution">
    <text evidence="4">The sequence shown here is derived from an EMBL/GenBank/DDBJ whole genome shotgun (WGS) entry which is preliminary data.</text>
</comment>
<feature type="compositionally biased region" description="Polar residues" evidence="2">
    <location>
        <begin position="826"/>
        <end position="839"/>
    </location>
</feature>
<dbReference type="InterPro" id="IPR042299">
    <property type="entry name" value="Ufd1-like_Nn"/>
</dbReference>
<proteinExistence type="predicted"/>
<feature type="compositionally biased region" description="Basic and acidic residues" evidence="2">
    <location>
        <begin position="347"/>
        <end position="365"/>
    </location>
</feature>
<organism evidence="4 5">
    <name type="scientific">Blattamonas nauphoetae</name>
    <dbReference type="NCBI Taxonomy" id="2049346"/>
    <lineage>
        <taxon>Eukaryota</taxon>
        <taxon>Metamonada</taxon>
        <taxon>Preaxostyla</taxon>
        <taxon>Oxymonadida</taxon>
        <taxon>Blattamonas</taxon>
    </lineage>
</organism>
<evidence type="ECO:0000313" key="5">
    <source>
        <dbReference type="Proteomes" id="UP001281761"/>
    </source>
</evidence>
<dbReference type="Gene3D" id="2.40.40.50">
    <property type="entry name" value="Ubiquitin fusion degradation protein UFD1, N-terminal domain"/>
    <property type="match status" value="1"/>
</dbReference>
<dbReference type="EMBL" id="JARBJD010000159">
    <property type="protein sequence ID" value="KAK2949278.1"/>
    <property type="molecule type" value="Genomic_DNA"/>
</dbReference>
<dbReference type="InterPro" id="IPR055418">
    <property type="entry name" value="UFD1_N2"/>
</dbReference>
<feature type="region of interest" description="Disordered" evidence="2">
    <location>
        <begin position="333"/>
        <end position="376"/>
    </location>
</feature>
<feature type="compositionally biased region" description="Polar residues" evidence="2">
    <location>
        <begin position="480"/>
        <end position="491"/>
    </location>
</feature>
<dbReference type="PROSITE" id="PS50011">
    <property type="entry name" value="PROTEIN_KINASE_DOM"/>
    <property type="match status" value="1"/>
</dbReference>
<dbReference type="EC" id="2.7.11.1" evidence="1"/>
<feature type="region of interest" description="Disordered" evidence="2">
    <location>
        <begin position="819"/>
        <end position="852"/>
    </location>
</feature>
<name>A0ABQ9XDD3_9EUKA</name>
<dbReference type="InterPro" id="IPR055417">
    <property type="entry name" value="UFD1_N1"/>
</dbReference>
<feature type="compositionally biased region" description="Polar residues" evidence="2">
    <location>
        <begin position="929"/>
        <end position="943"/>
    </location>
</feature>
<evidence type="ECO:0000256" key="1">
    <source>
        <dbReference type="ARBA" id="ARBA00012513"/>
    </source>
</evidence>
<dbReference type="PROSITE" id="PS00108">
    <property type="entry name" value="PROTEIN_KINASE_ST"/>
    <property type="match status" value="1"/>
</dbReference>
<protein>
    <recommendedName>
        <fullName evidence="1">non-specific serine/threonine protein kinase</fullName>
        <ecNumber evidence="1">2.7.11.1</ecNumber>
    </recommendedName>
</protein>
<dbReference type="InterPro" id="IPR050235">
    <property type="entry name" value="CK1_Ser-Thr_kinase"/>
</dbReference>
<feature type="region of interest" description="Disordered" evidence="2">
    <location>
        <begin position="895"/>
        <end position="1061"/>
    </location>
</feature>
<feature type="compositionally biased region" description="Basic and acidic residues" evidence="2">
    <location>
        <begin position="451"/>
        <end position="463"/>
    </location>
</feature>
<keyword evidence="4" id="KW-0418">Kinase</keyword>
<feature type="compositionally biased region" description="Pro residues" evidence="2">
    <location>
        <begin position="951"/>
        <end position="961"/>
    </location>
</feature>
<feature type="compositionally biased region" description="Basic and acidic residues" evidence="2">
    <location>
        <begin position="985"/>
        <end position="998"/>
    </location>
</feature>
<feature type="compositionally biased region" description="Polar residues" evidence="2">
    <location>
        <begin position="999"/>
        <end position="1009"/>
    </location>
</feature>
<dbReference type="Pfam" id="PF03152">
    <property type="entry name" value="UFD1_N1"/>
    <property type="match status" value="1"/>
</dbReference>